<reference evidence="1" key="1">
    <citation type="journal article" date="2010" name="Appl. Environ. Microbiol.">
        <title>Partial chromosome sequence of Spiroplasma citri reveals extensive viral invasion and important gene decay.</title>
        <authorList>
            <person name="Carle P."/>
            <person name="Saillard C."/>
            <person name="Carrere N."/>
            <person name="Carrere S."/>
            <person name="Duret S."/>
            <person name="Eveillard S."/>
            <person name="Gaurivaud P."/>
            <person name="Gourgues G."/>
            <person name="Gouzy J."/>
            <person name="Salar P."/>
            <person name="Verdin E."/>
            <person name="Breton M."/>
            <person name="Blanchard A."/>
            <person name="Laigret F."/>
            <person name="Bove J.M."/>
            <person name="Renaudin J."/>
            <person name="Foissac X."/>
        </authorList>
    </citation>
    <scope>NUCLEOTIDE SEQUENCE</scope>
    <source>
        <strain evidence="1">GII3-3X</strain>
    </source>
</reference>
<dbReference type="EMBL" id="AM285309">
    <property type="protein sequence ID" value="CAK99198.1"/>
    <property type="molecule type" value="Genomic_DNA"/>
</dbReference>
<dbReference type="RefSeq" id="WP_277944872.1">
    <property type="nucleotide sequence ID" value="NZ_CP096807.1"/>
</dbReference>
<dbReference type="AlphaFoldDB" id="Q14MT1"/>
<proteinExistence type="predicted"/>
<protein>
    <submittedName>
        <fullName evidence="1">Uncharacterized protein</fullName>
    </submittedName>
</protein>
<name>Q14MT1_SPICI</name>
<gene>
    <name evidence="1" type="ORF">SPICI08_069</name>
</gene>
<organism evidence="1">
    <name type="scientific">Spiroplasma citri</name>
    <dbReference type="NCBI Taxonomy" id="2133"/>
    <lineage>
        <taxon>Bacteria</taxon>
        <taxon>Bacillati</taxon>
        <taxon>Mycoplasmatota</taxon>
        <taxon>Mollicutes</taxon>
        <taxon>Entomoplasmatales</taxon>
        <taxon>Spiroplasmataceae</taxon>
        <taxon>Spiroplasma</taxon>
    </lineage>
</organism>
<accession>Q14MT1</accession>
<sequence>MKLCPKMSWQIWWDVRLAELTEIKNILENWTVSNNWEFKFKSAFISYWNKSTFKFKTFLFWL</sequence>
<evidence type="ECO:0000313" key="1">
    <source>
        <dbReference type="EMBL" id="CAK99198.1"/>
    </source>
</evidence>